<reference evidence="4 5" key="1">
    <citation type="submission" date="2020-04" db="EMBL/GenBank/DDBJ databases">
        <title>MicrobeNet Type strains.</title>
        <authorList>
            <person name="Nicholson A.C."/>
        </authorList>
    </citation>
    <scope>NUCLEOTIDE SEQUENCE [LARGE SCALE GENOMIC DNA]</scope>
    <source>
        <strain evidence="4 5">ATCC 23612</strain>
    </source>
</reference>
<evidence type="ECO:0000256" key="2">
    <source>
        <dbReference type="SAM" id="SignalP"/>
    </source>
</evidence>
<comment type="caution">
    <text evidence="4">The sequence shown here is derived from an EMBL/GenBank/DDBJ whole genome shotgun (WGS) entry which is preliminary data.</text>
</comment>
<evidence type="ECO:0000313" key="5">
    <source>
        <dbReference type="Proteomes" id="UP000553209"/>
    </source>
</evidence>
<dbReference type="InterPro" id="IPR012347">
    <property type="entry name" value="Ferritin-like"/>
</dbReference>
<evidence type="ECO:0000313" key="4">
    <source>
        <dbReference type="EMBL" id="NKY98190.1"/>
    </source>
</evidence>
<dbReference type="RefSeq" id="WP_061078854.1">
    <property type="nucleotide sequence ID" value="NZ_JAAXPG010000008.1"/>
</dbReference>
<dbReference type="EMBL" id="JAAXPG010000008">
    <property type="protein sequence ID" value="NKY98190.1"/>
    <property type="molecule type" value="Genomic_DNA"/>
</dbReference>
<accession>A0A7X6MEN1</accession>
<dbReference type="Pfam" id="PF03713">
    <property type="entry name" value="DUF305"/>
    <property type="match status" value="1"/>
</dbReference>
<name>A0A7X6MEN1_9ACTN</name>
<gene>
    <name evidence="4" type="ORF">HGB44_11075</name>
</gene>
<evidence type="ECO:0000256" key="1">
    <source>
        <dbReference type="SAM" id="MobiDB-lite"/>
    </source>
</evidence>
<keyword evidence="5" id="KW-1185">Reference proteome</keyword>
<dbReference type="InterPro" id="IPR005183">
    <property type="entry name" value="DUF305_CopM-like"/>
</dbReference>
<keyword evidence="2" id="KW-0732">Signal</keyword>
<sequence>MRRLVLAAGTALALLGASACTGDGDGQEQESANVIAPGAPGESSSPATADQIAALAEEQGHNEADVTYLVMMIEHHSQALEMTDLVPERHEREDIELIADRIADAQGPEITAMESWLEENIFGPARENPAHQNFCGLEGDGTHHDESGDVPTCELEVDHGDMPGMATEEELEQLAAAEGDEFDRLFVELMTTHHEGAVTMAEDVLSEGKDQTVMRMANDVIAEQKADIARMEQALEG</sequence>
<dbReference type="Gene3D" id="1.20.1260.10">
    <property type="match status" value="1"/>
</dbReference>
<feature type="signal peptide" evidence="2">
    <location>
        <begin position="1"/>
        <end position="19"/>
    </location>
</feature>
<dbReference type="PANTHER" id="PTHR36933:SF1">
    <property type="entry name" value="SLL0788 PROTEIN"/>
    <property type="match status" value="1"/>
</dbReference>
<dbReference type="PROSITE" id="PS51257">
    <property type="entry name" value="PROKAR_LIPOPROTEIN"/>
    <property type="match status" value="1"/>
</dbReference>
<proteinExistence type="predicted"/>
<organism evidence="4 5">
    <name type="scientific">Nocardiopsis alborubida</name>
    <dbReference type="NCBI Taxonomy" id="146802"/>
    <lineage>
        <taxon>Bacteria</taxon>
        <taxon>Bacillati</taxon>
        <taxon>Actinomycetota</taxon>
        <taxon>Actinomycetes</taxon>
        <taxon>Streptosporangiales</taxon>
        <taxon>Nocardiopsidaceae</taxon>
        <taxon>Nocardiopsis</taxon>
    </lineage>
</organism>
<feature type="region of interest" description="Disordered" evidence="1">
    <location>
        <begin position="22"/>
        <end position="48"/>
    </location>
</feature>
<protein>
    <submittedName>
        <fullName evidence="4">DUF305 domain-containing protein</fullName>
    </submittedName>
</protein>
<feature type="domain" description="DUF305" evidence="3">
    <location>
        <begin position="65"/>
        <end position="235"/>
    </location>
</feature>
<feature type="chain" id="PRO_5031301096" evidence="2">
    <location>
        <begin position="20"/>
        <end position="237"/>
    </location>
</feature>
<dbReference type="AlphaFoldDB" id="A0A7X6MEN1"/>
<dbReference type="PANTHER" id="PTHR36933">
    <property type="entry name" value="SLL0788 PROTEIN"/>
    <property type="match status" value="1"/>
</dbReference>
<evidence type="ECO:0000259" key="3">
    <source>
        <dbReference type="Pfam" id="PF03713"/>
    </source>
</evidence>
<dbReference type="Proteomes" id="UP000553209">
    <property type="component" value="Unassembled WGS sequence"/>
</dbReference>